<evidence type="ECO:0000313" key="2">
    <source>
        <dbReference type="Proteomes" id="UP000095517"/>
    </source>
</evidence>
<organism evidence="1 2">
    <name type="scientific">Bacteroides finegoldii</name>
    <dbReference type="NCBI Taxonomy" id="338188"/>
    <lineage>
        <taxon>Bacteria</taxon>
        <taxon>Pseudomonadati</taxon>
        <taxon>Bacteroidota</taxon>
        <taxon>Bacteroidia</taxon>
        <taxon>Bacteroidales</taxon>
        <taxon>Bacteroidaceae</taxon>
        <taxon>Bacteroides</taxon>
    </lineage>
</organism>
<dbReference type="STRING" id="338188.ERS852397_02013"/>
<sequence>MGTINSIICAIISALFTVFLAHMSRRKTRVTIYCMENTLLTQRPNVPGLAVFVKYEDMTPIENLWRICYMLKNTGNQNIVGEGIQSSLVTKGHGLPLYTRNIKQIIQISATDNSIAELKDNTLYFKQWLPDECITIEALVESAGEKPELYIDKRDIINAKVIVKNNINK</sequence>
<proteinExistence type="predicted"/>
<reference evidence="1 2" key="1">
    <citation type="submission" date="2015-09" db="EMBL/GenBank/DDBJ databases">
        <authorList>
            <consortium name="Pathogen Informatics"/>
        </authorList>
    </citation>
    <scope>NUCLEOTIDE SEQUENCE [LARGE SCALE GENOMIC DNA]</scope>
    <source>
        <strain evidence="1 2">2789STDY5608840</strain>
    </source>
</reference>
<gene>
    <name evidence="1" type="ORF">ERS852397_02013</name>
</gene>
<protein>
    <submittedName>
        <fullName evidence="1">Uncharacterized protein</fullName>
    </submittedName>
</protein>
<dbReference type="EMBL" id="CYZH01000009">
    <property type="protein sequence ID" value="CUO43071.1"/>
    <property type="molecule type" value="Genomic_DNA"/>
</dbReference>
<dbReference type="AlphaFoldDB" id="A0A174F040"/>
<name>A0A174F040_9BACE</name>
<dbReference type="RefSeq" id="WP_022274877.1">
    <property type="nucleotide sequence ID" value="NZ_JADNEA010000006.1"/>
</dbReference>
<dbReference type="Proteomes" id="UP000095517">
    <property type="component" value="Unassembled WGS sequence"/>
</dbReference>
<evidence type="ECO:0000313" key="1">
    <source>
        <dbReference type="EMBL" id="CUO43071.1"/>
    </source>
</evidence>
<accession>A0A174F040</accession>